<protein>
    <submittedName>
        <fullName evidence="1">Uu.00g123530.m01.CDS01</fullName>
    </submittedName>
</protein>
<dbReference type="AlphaFoldDB" id="A0AAI8VIF6"/>
<evidence type="ECO:0000313" key="1">
    <source>
        <dbReference type="EMBL" id="CAJ2504959.1"/>
    </source>
</evidence>
<comment type="caution">
    <text evidence="1">The sequence shown here is derived from an EMBL/GenBank/DDBJ whole genome shotgun (WGS) entry which is preliminary data.</text>
</comment>
<reference evidence="1" key="1">
    <citation type="submission" date="2023-10" db="EMBL/GenBank/DDBJ databases">
        <authorList>
            <person name="Hackl T."/>
        </authorList>
    </citation>
    <scope>NUCLEOTIDE SEQUENCE</scope>
</reference>
<name>A0AAI8VIF6_9PEZI</name>
<dbReference type="EMBL" id="CAUWAG010000007">
    <property type="protein sequence ID" value="CAJ2504959.1"/>
    <property type="molecule type" value="Genomic_DNA"/>
</dbReference>
<dbReference type="Proteomes" id="UP001295740">
    <property type="component" value="Unassembled WGS sequence"/>
</dbReference>
<evidence type="ECO:0000313" key="2">
    <source>
        <dbReference type="Proteomes" id="UP001295740"/>
    </source>
</evidence>
<organism evidence="1 2">
    <name type="scientific">Anthostomella pinea</name>
    <dbReference type="NCBI Taxonomy" id="933095"/>
    <lineage>
        <taxon>Eukaryota</taxon>
        <taxon>Fungi</taxon>
        <taxon>Dikarya</taxon>
        <taxon>Ascomycota</taxon>
        <taxon>Pezizomycotina</taxon>
        <taxon>Sordariomycetes</taxon>
        <taxon>Xylariomycetidae</taxon>
        <taxon>Xylariales</taxon>
        <taxon>Xylariaceae</taxon>
        <taxon>Anthostomella</taxon>
    </lineage>
</organism>
<gene>
    <name evidence="1" type="ORF">KHLLAP_LOCUS5427</name>
</gene>
<dbReference type="InterPro" id="IPR053185">
    <property type="entry name" value="SET_domain_protein"/>
</dbReference>
<dbReference type="PANTHER" id="PTHR47332:SF4">
    <property type="entry name" value="SET DOMAIN-CONTAINING PROTEIN 5"/>
    <property type="match status" value="1"/>
</dbReference>
<proteinExistence type="predicted"/>
<keyword evidence="2" id="KW-1185">Reference proteome</keyword>
<accession>A0AAI8VIF6</accession>
<dbReference type="PANTHER" id="PTHR47332">
    <property type="entry name" value="SET DOMAIN-CONTAINING PROTEIN 5"/>
    <property type="match status" value="1"/>
</dbReference>
<sequence length="135" mass="15269">MDYSRGGTAAEHHAALREPFGFERQCVVCSLPTDKLQQSDERRGPIERLEEAIGDPLRMMQQPGARLTGCRSLLRLLVEVYTEVGAGLLVARLYNDAFQICAAHGDRARAAVFAERAYKARIMRERERIVPRRRG</sequence>